<name>A0AAV9AMZ4_ACOGR</name>
<dbReference type="EMBL" id="JAUJYN010000008">
    <property type="protein sequence ID" value="KAK1265417.1"/>
    <property type="molecule type" value="Genomic_DNA"/>
</dbReference>
<gene>
    <name evidence="1" type="ORF">QJS04_geneDACA011209</name>
</gene>
<dbReference type="AlphaFoldDB" id="A0AAV9AMZ4"/>
<reference evidence="1" key="2">
    <citation type="submission" date="2023-06" db="EMBL/GenBank/DDBJ databases">
        <authorList>
            <person name="Ma L."/>
            <person name="Liu K.-W."/>
            <person name="Li Z."/>
            <person name="Hsiao Y.-Y."/>
            <person name="Qi Y."/>
            <person name="Fu T."/>
            <person name="Tang G."/>
            <person name="Zhang D."/>
            <person name="Sun W.-H."/>
            <person name="Liu D.-K."/>
            <person name="Li Y."/>
            <person name="Chen G.-Z."/>
            <person name="Liu X.-D."/>
            <person name="Liao X.-Y."/>
            <person name="Jiang Y.-T."/>
            <person name="Yu X."/>
            <person name="Hao Y."/>
            <person name="Huang J."/>
            <person name="Zhao X.-W."/>
            <person name="Ke S."/>
            <person name="Chen Y.-Y."/>
            <person name="Wu W.-L."/>
            <person name="Hsu J.-L."/>
            <person name="Lin Y.-F."/>
            <person name="Huang M.-D."/>
            <person name="Li C.-Y."/>
            <person name="Huang L."/>
            <person name="Wang Z.-W."/>
            <person name="Zhao X."/>
            <person name="Zhong W.-Y."/>
            <person name="Peng D.-H."/>
            <person name="Ahmad S."/>
            <person name="Lan S."/>
            <person name="Zhang J.-S."/>
            <person name="Tsai W.-C."/>
            <person name="Van De Peer Y."/>
            <person name="Liu Z.-J."/>
        </authorList>
    </citation>
    <scope>NUCLEOTIDE SEQUENCE</scope>
    <source>
        <strain evidence="1">SCP</strain>
        <tissue evidence="1">Leaves</tissue>
    </source>
</reference>
<proteinExistence type="predicted"/>
<evidence type="ECO:0000313" key="2">
    <source>
        <dbReference type="Proteomes" id="UP001179952"/>
    </source>
</evidence>
<organism evidence="1 2">
    <name type="scientific">Acorus gramineus</name>
    <name type="common">Dwarf sweet flag</name>
    <dbReference type="NCBI Taxonomy" id="55184"/>
    <lineage>
        <taxon>Eukaryota</taxon>
        <taxon>Viridiplantae</taxon>
        <taxon>Streptophyta</taxon>
        <taxon>Embryophyta</taxon>
        <taxon>Tracheophyta</taxon>
        <taxon>Spermatophyta</taxon>
        <taxon>Magnoliopsida</taxon>
        <taxon>Liliopsida</taxon>
        <taxon>Acoraceae</taxon>
        <taxon>Acorus</taxon>
    </lineage>
</organism>
<accession>A0AAV9AMZ4</accession>
<keyword evidence="2" id="KW-1185">Reference proteome</keyword>
<evidence type="ECO:0000313" key="1">
    <source>
        <dbReference type="EMBL" id="KAK1265417.1"/>
    </source>
</evidence>
<sequence length="69" mass="7710">MGRVVQIPLTRCCSKIPKTLSPNCAKINNALKSVSNVLEILNNVLERSLPPFIDRTSQTAERFVNNQDL</sequence>
<dbReference type="Proteomes" id="UP001179952">
    <property type="component" value="Unassembled WGS sequence"/>
</dbReference>
<reference evidence="1" key="1">
    <citation type="journal article" date="2023" name="Nat. Commun.">
        <title>Diploid and tetraploid genomes of Acorus and the evolution of monocots.</title>
        <authorList>
            <person name="Ma L."/>
            <person name="Liu K.W."/>
            <person name="Li Z."/>
            <person name="Hsiao Y.Y."/>
            <person name="Qi Y."/>
            <person name="Fu T."/>
            <person name="Tang G.D."/>
            <person name="Zhang D."/>
            <person name="Sun W.H."/>
            <person name="Liu D.K."/>
            <person name="Li Y."/>
            <person name="Chen G.Z."/>
            <person name="Liu X.D."/>
            <person name="Liao X.Y."/>
            <person name="Jiang Y.T."/>
            <person name="Yu X."/>
            <person name="Hao Y."/>
            <person name="Huang J."/>
            <person name="Zhao X.W."/>
            <person name="Ke S."/>
            <person name="Chen Y.Y."/>
            <person name="Wu W.L."/>
            <person name="Hsu J.L."/>
            <person name="Lin Y.F."/>
            <person name="Huang M.D."/>
            <person name="Li C.Y."/>
            <person name="Huang L."/>
            <person name="Wang Z.W."/>
            <person name="Zhao X."/>
            <person name="Zhong W.Y."/>
            <person name="Peng D.H."/>
            <person name="Ahmad S."/>
            <person name="Lan S."/>
            <person name="Zhang J.S."/>
            <person name="Tsai W.C."/>
            <person name="Van de Peer Y."/>
            <person name="Liu Z.J."/>
        </authorList>
    </citation>
    <scope>NUCLEOTIDE SEQUENCE</scope>
    <source>
        <strain evidence="1">SCP</strain>
    </source>
</reference>
<protein>
    <submittedName>
        <fullName evidence="1">Uncharacterized protein</fullName>
    </submittedName>
</protein>
<comment type="caution">
    <text evidence="1">The sequence shown here is derived from an EMBL/GenBank/DDBJ whole genome shotgun (WGS) entry which is preliminary data.</text>
</comment>